<sequence>MVHHVVYLELNESVAAATLEEMVRASRTWLLKIPEVLSVRSGRNLDPESQWQFFYAIEVDSREKLKFVIADAFYLKFLQQFIAPNTGNRFSMDFELDPSRELKYS</sequence>
<dbReference type="SUPFAM" id="SSF54909">
    <property type="entry name" value="Dimeric alpha+beta barrel"/>
    <property type="match status" value="1"/>
</dbReference>
<dbReference type="InterPro" id="IPR013097">
    <property type="entry name" value="Dabb"/>
</dbReference>
<protein>
    <submittedName>
        <fullName evidence="2">Dabb family protein</fullName>
    </submittedName>
</protein>
<evidence type="ECO:0000259" key="1">
    <source>
        <dbReference type="PROSITE" id="PS51502"/>
    </source>
</evidence>
<dbReference type="SMART" id="SM00886">
    <property type="entry name" value="Dabb"/>
    <property type="match status" value="1"/>
</dbReference>
<gene>
    <name evidence="2" type="ORF">ACFSSA_02660</name>
</gene>
<name>A0ABW5D7C9_9BACT</name>
<dbReference type="Proteomes" id="UP001597375">
    <property type="component" value="Unassembled WGS sequence"/>
</dbReference>
<reference evidence="3" key="1">
    <citation type="journal article" date="2019" name="Int. J. Syst. Evol. Microbiol.">
        <title>The Global Catalogue of Microorganisms (GCM) 10K type strain sequencing project: providing services to taxonomists for standard genome sequencing and annotation.</title>
        <authorList>
            <consortium name="The Broad Institute Genomics Platform"/>
            <consortium name="The Broad Institute Genome Sequencing Center for Infectious Disease"/>
            <person name="Wu L."/>
            <person name="Ma J."/>
        </authorList>
    </citation>
    <scope>NUCLEOTIDE SEQUENCE [LARGE SCALE GENOMIC DNA]</scope>
    <source>
        <strain evidence="3">CGMCC 4.7106</strain>
    </source>
</reference>
<evidence type="ECO:0000313" key="3">
    <source>
        <dbReference type="Proteomes" id="UP001597375"/>
    </source>
</evidence>
<feature type="domain" description="Stress-response A/B barrel" evidence="1">
    <location>
        <begin position="2"/>
        <end position="94"/>
    </location>
</feature>
<organism evidence="2 3">
    <name type="scientific">Luteolibacter algae</name>
    <dbReference type="NCBI Taxonomy" id="454151"/>
    <lineage>
        <taxon>Bacteria</taxon>
        <taxon>Pseudomonadati</taxon>
        <taxon>Verrucomicrobiota</taxon>
        <taxon>Verrucomicrobiia</taxon>
        <taxon>Verrucomicrobiales</taxon>
        <taxon>Verrucomicrobiaceae</taxon>
        <taxon>Luteolibacter</taxon>
    </lineage>
</organism>
<dbReference type="EMBL" id="JBHUIT010000002">
    <property type="protein sequence ID" value="MFD2255565.1"/>
    <property type="molecule type" value="Genomic_DNA"/>
</dbReference>
<accession>A0ABW5D7C9</accession>
<dbReference type="RefSeq" id="WP_386818222.1">
    <property type="nucleotide sequence ID" value="NZ_JBHUIT010000002.1"/>
</dbReference>
<keyword evidence="3" id="KW-1185">Reference proteome</keyword>
<dbReference type="Pfam" id="PF07876">
    <property type="entry name" value="Dabb"/>
    <property type="match status" value="1"/>
</dbReference>
<dbReference type="InterPro" id="IPR011008">
    <property type="entry name" value="Dimeric_a/b-barrel"/>
</dbReference>
<dbReference type="PROSITE" id="PS51502">
    <property type="entry name" value="S_R_A_B_BARREL"/>
    <property type="match status" value="1"/>
</dbReference>
<proteinExistence type="predicted"/>
<dbReference type="Gene3D" id="3.30.70.100">
    <property type="match status" value="1"/>
</dbReference>
<evidence type="ECO:0000313" key="2">
    <source>
        <dbReference type="EMBL" id="MFD2255565.1"/>
    </source>
</evidence>
<comment type="caution">
    <text evidence="2">The sequence shown here is derived from an EMBL/GenBank/DDBJ whole genome shotgun (WGS) entry which is preliminary data.</text>
</comment>